<dbReference type="PROSITE" id="PS00447">
    <property type="entry name" value="DNA_POLYMERASE_A"/>
    <property type="match status" value="1"/>
</dbReference>
<evidence type="ECO:0000256" key="6">
    <source>
        <dbReference type="ARBA" id="ARBA00022705"/>
    </source>
</evidence>
<dbReference type="SMART" id="SM00482">
    <property type="entry name" value="POLAc"/>
    <property type="match status" value="1"/>
</dbReference>
<feature type="compositionally biased region" description="Polar residues" evidence="17">
    <location>
        <begin position="100"/>
        <end position="125"/>
    </location>
</feature>
<dbReference type="FunFam" id="1.20.1060.10:FF:000001">
    <property type="entry name" value="DNA polymerase I"/>
    <property type="match status" value="1"/>
</dbReference>
<dbReference type="SUPFAM" id="SSF88723">
    <property type="entry name" value="PIN domain-like"/>
    <property type="match status" value="1"/>
</dbReference>
<evidence type="ECO:0000256" key="8">
    <source>
        <dbReference type="ARBA" id="ARBA00022763"/>
    </source>
</evidence>
<dbReference type="SUPFAM" id="SSF56672">
    <property type="entry name" value="DNA/RNA polymerases"/>
    <property type="match status" value="1"/>
</dbReference>
<dbReference type="GO" id="GO:0003887">
    <property type="term" value="F:DNA-directed DNA polymerase activity"/>
    <property type="evidence" value="ECO:0007669"/>
    <property type="project" value="UniProtKB-UniRule"/>
</dbReference>
<protein>
    <recommendedName>
        <fullName evidence="3 15">DNA polymerase I</fullName>
        <ecNumber evidence="2 15">2.7.7.7</ecNumber>
    </recommendedName>
</protein>
<keyword evidence="10 16" id="KW-0269">Exonuclease</keyword>
<keyword evidence="8 16" id="KW-0227">DNA damage</keyword>
<dbReference type="AlphaFoldDB" id="A0A2G1W0Q3"/>
<keyword evidence="22" id="KW-1185">Reference proteome</keyword>
<feature type="compositionally biased region" description="Low complexity" evidence="17">
    <location>
        <begin position="51"/>
        <end position="66"/>
    </location>
</feature>
<dbReference type="SUPFAM" id="SSF53098">
    <property type="entry name" value="Ribonuclease H-like"/>
    <property type="match status" value="1"/>
</dbReference>
<dbReference type="CDD" id="cd08637">
    <property type="entry name" value="DNA_pol_A_pol_I_C"/>
    <property type="match status" value="1"/>
</dbReference>
<dbReference type="InterPro" id="IPR029060">
    <property type="entry name" value="PIN-like_dom_sf"/>
</dbReference>
<dbReference type="InterPro" id="IPR020046">
    <property type="entry name" value="5-3_exonucl_a-hlix_arch_N"/>
</dbReference>
<evidence type="ECO:0000256" key="5">
    <source>
        <dbReference type="ARBA" id="ARBA00022695"/>
    </source>
</evidence>
<dbReference type="Gene3D" id="3.30.70.370">
    <property type="match status" value="1"/>
</dbReference>
<dbReference type="PANTHER" id="PTHR10133">
    <property type="entry name" value="DNA POLYMERASE I"/>
    <property type="match status" value="1"/>
</dbReference>
<dbReference type="InterPro" id="IPR018320">
    <property type="entry name" value="DNA_polymerase_1"/>
</dbReference>
<dbReference type="InterPro" id="IPR020045">
    <property type="entry name" value="DNA_polI_H3TH"/>
</dbReference>
<dbReference type="InterPro" id="IPR012337">
    <property type="entry name" value="RNaseH-like_sf"/>
</dbReference>
<dbReference type="GO" id="GO:0006261">
    <property type="term" value="P:DNA-templated DNA replication"/>
    <property type="evidence" value="ECO:0007669"/>
    <property type="project" value="UniProtKB-UniRule"/>
</dbReference>
<dbReference type="Gene3D" id="3.30.420.10">
    <property type="entry name" value="Ribonuclease H-like superfamily/Ribonuclease H"/>
    <property type="match status" value="1"/>
</dbReference>
<dbReference type="InterPro" id="IPR036279">
    <property type="entry name" value="5-3_exonuclease_C_sf"/>
</dbReference>
<dbReference type="InterPro" id="IPR002421">
    <property type="entry name" value="5-3_exonuclease"/>
</dbReference>
<evidence type="ECO:0000259" key="18">
    <source>
        <dbReference type="SMART" id="SM00474"/>
    </source>
</evidence>
<dbReference type="SMART" id="SM00475">
    <property type="entry name" value="53EXOc"/>
    <property type="match status" value="1"/>
</dbReference>
<evidence type="ECO:0000259" key="20">
    <source>
        <dbReference type="SMART" id="SM00482"/>
    </source>
</evidence>
<evidence type="ECO:0000256" key="2">
    <source>
        <dbReference type="ARBA" id="ARBA00012417"/>
    </source>
</evidence>
<evidence type="ECO:0000256" key="17">
    <source>
        <dbReference type="SAM" id="MobiDB-lite"/>
    </source>
</evidence>
<keyword evidence="9 16" id="KW-0378">Hydrolase</keyword>
<feature type="region of interest" description="Disordered" evidence="17">
    <location>
        <begin position="1"/>
        <end position="140"/>
    </location>
</feature>
<dbReference type="SMART" id="SM00279">
    <property type="entry name" value="HhH2"/>
    <property type="match status" value="1"/>
</dbReference>
<keyword evidence="12 16" id="KW-0238">DNA-binding</keyword>
<evidence type="ECO:0000256" key="15">
    <source>
        <dbReference type="NCBIfam" id="TIGR00593"/>
    </source>
</evidence>
<dbReference type="Pfam" id="PF01612">
    <property type="entry name" value="DNA_pol_A_exo1"/>
    <property type="match status" value="1"/>
</dbReference>
<evidence type="ECO:0000256" key="1">
    <source>
        <dbReference type="ARBA" id="ARBA00007705"/>
    </source>
</evidence>
<evidence type="ECO:0000259" key="19">
    <source>
        <dbReference type="SMART" id="SM00475"/>
    </source>
</evidence>
<evidence type="ECO:0000256" key="10">
    <source>
        <dbReference type="ARBA" id="ARBA00022839"/>
    </source>
</evidence>
<dbReference type="Gene3D" id="1.10.150.20">
    <property type="entry name" value="5' to 3' exonuclease, C-terminal subdomain"/>
    <property type="match status" value="2"/>
</dbReference>
<dbReference type="RefSeq" id="WP_099263278.1">
    <property type="nucleotide sequence ID" value="NZ_NIZW01000024.1"/>
</dbReference>
<dbReference type="GO" id="GO:0006302">
    <property type="term" value="P:double-strand break repair"/>
    <property type="evidence" value="ECO:0007669"/>
    <property type="project" value="TreeGrafter"/>
</dbReference>
<evidence type="ECO:0000256" key="3">
    <source>
        <dbReference type="ARBA" id="ARBA00020311"/>
    </source>
</evidence>
<dbReference type="OrthoDB" id="9806424at2"/>
<dbReference type="InterPro" id="IPR043502">
    <property type="entry name" value="DNA/RNA_pol_sf"/>
</dbReference>
<keyword evidence="13 16" id="KW-0234">DNA repair</keyword>
<reference evidence="21 22" key="1">
    <citation type="submission" date="2017-06" db="EMBL/GenBank/DDBJ databases">
        <title>Description of Rhodopirellula bahusiensis sp. nov.</title>
        <authorList>
            <person name="Kizina J."/>
            <person name="Harder J."/>
        </authorList>
    </citation>
    <scope>NUCLEOTIDE SEQUENCE [LARGE SCALE GENOMIC DNA]</scope>
    <source>
        <strain evidence="21 22">SWK21</strain>
    </source>
</reference>
<dbReference type="Pfam" id="PF00476">
    <property type="entry name" value="DNA_pol_A"/>
    <property type="match status" value="1"/>
</dbReference>
<name>A0A2G1W0Q3_9BACT</name>
<feature type="domain" description="5'-3' exonuclease" evidence="19">
    <location>
        <begin position="171"/>
        <end position="427"/>
    </location>
</feature>
<comment type="similarity">
    <text evidence="1 16">Belongs to the DNA polymerase type-A family.</text>
</comment>
<dbReference type="NCBIfam" id="NF004397">
    <property type="entry name" value="PRK05755.1"/>
    <property type="match status" value="1"/>
</dbReference>
<dbReference type="InterPro" id="IPR002298">
    <property type="entry name" value="DNA_polymerase_A"/>
</dbReference>
<comment type="catalytic activity">
    <reaction evidence="14 16">
        <text>DNA(n) + a 2'-deoxyribonucleoside 5'-triphosphate = DNA(n+1) + diphosphate</text>
        <dbReference type="Rhea" id="RHEA:22508"/>
        <dbReference type="Rhea" id="RHEA-COMP:17339"/>
        <dbReference type="Rhea" id="RHEA-COMP:17340"/>
        <dbReference type="ChEBI" id="CHEBI:33019"/>
        <dbReference type="ChEBI" id="CHEBI:61560"/>
        <dbReference type="ChEBI" id="CHEBI:173112"/>
        <dbReference type="EC" id="2.7.7.7"/>
    </reaction>
</comment>
<comment type="function">
    <text evidence="16">In addition to polymerase activity, this DNA polymerase exhibits 3'-5' and 5'-3' exonuclease activity.</text>
</comment>
<evidence type="ECO:0000313" key="22">
    <source>
        <dbReference type="Proteomes" id="UP000225740"/>
    </source>
</evidence>
<dbReference type="Gene3D" id="1.20.1060.10">
    <property type="entry name" value="Taq DNA Polymerase, Chain T, domain 4"/>
    <property type="match status" value="1"/>
</dbReference>
<keyword evidence="7" id="KW-0540">Nuclease</keyword>
<dbReference type="GO" id="GO:0008408">
    <property type="term" value="F:3'-5' exonuclease activity"/>
    <property type="evidence" value="ECO:0007669"/>
    <property type="project" value="UniProtKB-UniRule"/>
</dbReference>
<dbReference type="Pfam" id="PF02739">
    <property type="entry name" value="5_3_exonuc_N"/>
    <property type="match status" value="1"/>
</dbReference>
<keyword evidence="11 16" id="KW-0239">DNA-directed DNA polymerase</keyword>
<comment type="caution">
    <text evidence="21">The sequence shown here is derived from an EMBL/GenBank/DDBJ whole genome shotgun (WGS) entry which is preliminary data.</text>
</comment>
<dbReference type="PRINTS" id="PR00868">
    <property type="entry name" value="DNAPOLI"/>
</dbReference>
<keyword evidence="5 16" id="KW-0548">Nucleotidyltransferase</keyword>
<dbReference type="FunFam" id="1.10.150.20:FF:000003">
    <property type="entry name" value="DNA polymerase I"/>
    <property type="match status" value="1"/>
</dbReference>
<feature type="compositionally biased region" description="Polar residues" evidence="17">
    <location>
        <begin position="74"/>
        <end position="88"/>
    </location>
</feature>
<dbReference type="InterPro" id="IPR036397">
    <property type="entry name" value="RNaseH_sf"/>
</dbReference>
<dbReference type="InterPro" id="IPR002562">
    <property type="entry name" value="3'-5'_exonuclease_dom"/>
</dbReference>
<keyword evidence="6 16" id="KW-0235">DNA replication</keyword>
<evidence type="ECO:0000256" key="16">
    <source>
        <dbReference type="RuleBase" id="RU004460"/>
    </source>
</evidence>
<feature type="compositionally biased region" description="Basic and acidic residues" evidence="17">
    <location>
        <begin position="127"/>
        <end position="140"/>
    </location>
</feature>
<dbReference type="EMBL" id="NIZW01000024">
    <property type="protein sequence ID" value="PHQ32616.1"/>
    <property type="molecule type" value="Genomic_DNA"/>
</dbReference>
<dbReference type="EC" id="2.7.7.7" evidence="2 15"/>
<dbReference type="CDD" id="cd09859">
    <property type="entry name" value="PIN_53EXO"/>
    <property type="match status" value="1"/>
</dbReference>
<dbReference type="NCBIfam" id="TIGR00593">
    <property type="entry name" value="pola"/>
    <property type="match status" value="1"/>
</dbReference>
<dbReference type="Proteomes" id="UP000225740">
    <property type="component" value="Unassembled WGS sequence"/>
</dbReference>
<dbReference type="SUPFAM" id="SSF47807">
    <property type="entry name" value="5' to 3' exonuclease, C-terminal subdomain"/>
    <property type="match status" value="1"/>
</dbReference>
<dbReference type="FunFam" id="1.10.150.20:FF:000002">
    <property type="entry name" value="DNA polymerase I"/>
    <property type="match status" value="1"/>
</dbReference>
<dbReference type="InterPro" id="IPR001098">
    <property type="entry name" value="DNA-dir_DNA_pol_A_palm_dom"/>
</dbReference>
<proteinExistence type="inferred from homology"/>
<evidence type="ECO:0000256" key="13">
    <source>
        <dbReference type="ARBA" id="ARBA00023204"/>
    </source>
</evidence>
<dbReference type="PANTHER" id="PTHR10133:SF27">
    <property type="entry name" value="DNA POLYMERASE NU"/>
    <property type="match status" value="1"/>
</dbReference>
<evidence type="ECO:0000256" key="7">
    <source>
        <dbReference type="ARBA" id="ARBA00022722"/>
    </source>
</evidence>
<dbReference type="InterPro" id="IPR019760">
    <property type="entry name" value="DNA-dir_DNA_pol_A_CS"/>
</dbReference>
<keyword evidence="4 16" id="KW-0808">Transferase</keyword>
<evidence type="ECO:0000256" key="11">
    <source>
        <dbReference type="ARBA" id="ARBA00022932"/>
    </source>
</evidence>
<evidence type="ECO:0000256" key="14">
    <source>
        <dbReference type="ARBA" id="ARBA00049244"/>
    </source>
</evidence>
<dbReference type="GeneID" id="90611096"/>
<dbReference type="Pfam" id="PF01367">
    <property type="entry name" value="5_3_exonuc"/>
    <property type="match status" value="1"/>
</dbReference>
<evidence type="ECO:0000256" key="4">
    <source>
        <dbReference type="ARBA" id="ARBA00022679"/>
    </source>
</evidence>
<accession>A0A2G1W0Q3</accession>
<dbReference type="CDD" id="cd09898">
    <property type="entry name" value="H3TH_53EXO"/>
    <property type="match status" value="1"/>
</dbReference>
<feature type="compositionally biased region" description="Polar residues" evidence="17">
    <location>
        <begin position="29"/>
        <end position="50"/>
    </location>
</feature>
<dbReference type="InterPro" id="IPR008918">
    <property type="entry name" value="HhH2"/>
</dbReference>
<feature type="domain" description="3'-5' exonuclease" evidence="18">
    <location>
        <begin position="471"/>
        <end position="656"/>
    </location>
</feature>
<dbReference type="SMART" id="SM00474">
    <property type="entry name" value="35EXOc"/>
    <property type="match status" value="1"/>
</dbReference>
<evidence type="ECO:0000256" key="12">
    <source>
        <dbReference type="ARBA" id="ARBA00023125"/>
    </source>
</evidence>
<dbReference type="Gene3D" id="3.40.50.1010">
    <property type="entry name" value="5'-nuclease"/>
    <property type="match status" value="1"/>
</dbReference>
<sequence length="1071" mass="117452">MAKSRPRPKQNDDDQMLFSGFDEAPSPPAANSDNTPPSASNQVAESTPTIASPEPSAADKPAAAATAERDPNKLSATRGFTPSPNATPIPSVAGTGVTPLPTSSTQPTRESAASETAPQDASQSGPRADRETTEERKQRHDAVRIADDALPAVLQRPIPETTDDPIPDLTDKLVVVVDAHSLIYQVFHALPPMTSTGGLPVSAVYGFVGDMLELHSRKEPDYLIAAFDKSEVTFRNELYPEYKANRDSMPDELRQQIPLIRQAIDAMGIGIIEQSGFEADDLLATVAAKVEAAGGRCLIVTSDKDCRQLISDQTKIYNIRKDQEIDATELFGLWGIRPDQVVDYQALVGDPVDNVPGISLIGPKIAQQLLEKHDTLEEILNNASSISGKKRKENLMNGRDAAMMSRELVELKRDVESPIPWNRCVRSAADLERVDALLQEFGFRRLRSRAAELLGGEAPPEEPKPVWESRYQTITNEDELKALAVELAKQTILAIDTETTSTHARGCDLVGISIAWQPGEAAYIPVRAPEGDPAINELIVIETLRDVLESSAIEKVGHNLKFDVIVLRSAGVQLGGITMDTMVADYLLNSGGRNHGLDDLAKRRLDHTNLSIKELIGTGKKQITMDQVPVDDVSPYACEDVDVPIRVAPALRDELNASGLDGLFDQLEMPLTEVLAEMEFNGIHVNADTLAKMSERFDKDIADLRTLVFSAAGHEFNLDSPKQLGVVLFEELGLPVIKKTKTGVSTDADVLGQLAVNHEIAEHVLQYRQATKLKNTYIDALPQLICEKTGRVHTSFRQDVAATGRLSSSEPNLQNIPIRTEQGKAIRAAFTAGREGWSLLGADYSQIELRVLAHYSGDEALIGAYHDDADIHTRVAAEVNGIEEADVTSDLRRIAKTINFGIVYGQSPFGLAKTLGISNDEARDYIELYFSRYSGVEAFMMDTLARCRNEGYVTTMLGRRREIKGVRDLAKLPESKRRSLTEPERIAINMPIQGTAADLIKLAMLRVHEQLKQSDLQARLLLQIHDELLLESPDEELDALSDMIREAMTSVMELDVPLKVDVAHGRTWADC</sequence>
<dbReference type="GO" id="GO:0003677">
    <property type="term" value="F:DNA binding"/>
    <property type="evidence" value="ECO:0007669"/>
    <property type="project" value="UniProtKB-UniRule"/>
</dbReference>
<organism evidence="21 22">
    <name type="scientific">Rhodopirellula bahusiensis</name>
    <dbReference type="NCBI Taxonomy" id="2014065"/>
    <lineage>
        <taxon>Bacteria</taxon>
        <taxon>Pseudomonadati</taxon>
        <taxon>Planctomycetota</taxon>
        <taxon>Planctomycetia</taxon>
        <taxon>Pirellulales</taxon>
        <taxon>Pirellulaceae</taxon>
        <taxon>Rhodopirellula</taxon>
    </lineage>
</organism>
<gene>
    <name evidence="16" type="primary">polA</name>
    <name evidence="21" type="ORF">CEE69_24500</name>
</gene>
<evidence type="ECO:0000256" key="9">
    <source>
        <dbReference type="ARBA" id="ARBA00022801"/>
    </source>
</evidence>
<evidence type="ECO:0000313" key="21">
    <source>
        <dbReference type="EMBL" id="PHQ32616.1"/>
    </source>
</evidence>
<dbReference type="CDD" id="cd06139">
    <property type="entry name" value="DNA_polA_I_Ecoli_like_exo"/>
    <property type="match status" value="1"/>
</dbReference>
<feature type="domain" description="DNA-directed DNA polymerase family A palm" evidence="20">
    <location>
        <begin position="823"/>
        <end position="1036"/>
    </location>
</feature>
<dbReference type="GO" id="GO:0008409">
    <property type="term" value="F:5'-3' exonuclease activity"/>
    <property type="evidence" value="ECO:0007669"/>
    <property type="project" value="UniProtKB-UniRule"/>
</dbReference>